<evidence type="ECO:0000256" key="5">
    <source>
        <dbReference type="ARBA" id="ARBA00012866"/>
    </source>
</evidence>
<evidence type="ECO:0000313" key="14">
    <source>
        <dbReference type="EMBL" id="UMB70948.1"/>
    </source>
</evidence>
<evidence type="ECO:0000256" key="7">
    <source>
        <dbReference type="ARBA" id="ARBA00022516"/>
    </source>
</evidence>
<evidence type="ECO:0000256" key="9">
    <source>
        <dbReference type="ARBA" id="ARBA00023315"/>
    </source>
</evidence>
<keyword evidence="7" id="KW-0443">Lipid metabolism</keyword>
<dbReference type="Proteomes" id="UP001055336">
    <property type="component" value="Chromosome"/>
</dbReference>
<evidence type="ECO:0000259" key="13">
    <source>
        <dbReference type="Pfam" id="PF16911"/>
    </source>
</evidence>
<dbReference type="Pfam" id="PF16911">
    <property type="entry name" value="PapA_C"/>
    <property type="match status" value="1"/>
</dbReference>
<comment type="similarity">
    <text evidence="4">Belongs to the acyltransferase PapA5 family.</text>
</comment>
<dbReference type="PANTHER" id="PTHR28037">
    <property type="entry name" value="ALCOHOL O-ACETYLTRANSFERASE 1-RELATED"/>
    <property type="match status" value="1"/>
</dbReference>
<evidence type="ECO:0000256" key="1">
    <source>
        <dbReference type="ARBA" id="ARBA00000026"/>
    </source>
</evidence>
<feature type="domain" description="Phthiocerol/phthiodiolone dimycocerosyl transferase C-terminal" evidence="13">
    <location>
        <begin position="204"/>
        <end position="389"/>
    </location>
</feature>
<proteinExistence type="inferred from homology"/>
<evidence type="ECO:0000256" key="2">
    <source>
        <dbReference type="ARBA" id="ARBA00000625"/>
    </source>
</evidence>
<evidence type="ECO:0000313" key="15">
    <source>
        <dbReference type="Proteomes" id="UP001055336"/>
    </source>
</evidence>
<dbReference type="InterPro" id="IPR052058">
    <property type="entry name" value="Alcohol_O-acetyltransferase"/>
</dbReference>
<dbReference type="SUPFAM" id="SSF52777">
    <property type="entry name" value="CoA-dependent acyltransferases"/>
    <property type="match status" value="2"/>
</dbReference>
<comment type="catalytic activity">
    <reaction evidence="3">
        <text>2 a mycocerosyl-[mycocerosic acid synthase] + a phthiodiolone = a dimycocerosyl phthiodiolone + 2 holo-[mycocerosic acid synthase].</text>
        <dbReference type="EC" id="2.3.1.282"/>
    </reaction>
</comment>
<reference evidence="14" key="1">
    <citation type="submission" date="2022-08" db="EMBL/GenBank/DDBJ databases">
        <title>Whole genome sequencing of non-tuberculosis mycobacteria type-strains.</title>
        <authorList>
            <person name="Igarashi Y."/>
            <person name="Osugi A."/>
            <person name="Mitarai S."/>
        </authorList>
    </citation>
    <scope>NUCLEOTIDE SEQUENCE</scope>
    <source>
        <strain evidence="14">DSM 45127</strain>
    </source>
</reference>
<evidence type="ECO:0000256" key="12">
    <source>
        <dbReference type="ARBA" id="ARBA00033407"/>
    </source>
</evidence>
<dbReference type="Gene3D" id="3.30.559.10">
    <property type="entry name" value="Chloramphenicol acetyltransferase-like domain"/>
    <property type="match status" value="1"/>
</dbReference>
<dbReference type="InterPro" id="IPR031641">
    <property type="entry name" value="PapA_C"/>
</dbReference>
<keyword evidence="7" id="KW-0444">Lipid biosynthesis</keyword>
<dbReference type="Gene3D" id="3.30.559.30">
    <property type="entry name" value="Nonribosomal peptide synthetase, condensation domain"/>
    <property type="match status" value="1"/>
</dbReference>
<evidence type="ECO:0000256" key="11">
    <source>
        <dbReference type="ARBA" id="ARBA00032317"/>
    </source>
</evidence>
<keyword evidence="8" id="KW-0808">Transferase</keyword>
<comment type="catalytic activity">
    <reaction evidence="1">
        <text>2 a mycocerosyl-[mycocerosic acid synthase] + a phthiocerol = a dimycocerosyl phthiocerol + 2 holo-[mycocerosic acid synthase].</text>
        <dbReference type="EC" id="2.3.1.282"/>
    </reaction>
</comment>
<keyword evidence="9" id="KW-0012">Acyltransferase</keyword>
<organism evidence="14 15">
    <name type="scientific">Mycobacterium paraterrae</name>
    <dbReference type="NCBI Taxonomy" id="577492"/>
    <lineage>
        <taxon>Bacteria</taxon>
        <taxon>Bacillati</taxon>
        <taxon>Actinomycetota</taxon>
        <taxon>Actinomycetes</taxon>
        <taxon>Mycobacteriales</taxon>
        <taxon>Mycobacteriaceae</taxon>
        <taxon>Mycobacterium</taxon>
    </lineage>
</organism>
<keyword evidence="15" id="KW-1185">Reference proteome</keyword>
<name>A0ABY3VNB5_9MYCO</name>
<dbReference type="EMBL" id="CP092488">
    <property type="protein sequence ID" value="UMB70948.1"/>
    <property type="molecule type" value="Genomic_DNA"/>
</dbReference>
<evidence type="ECO:0000256" key="6">
    <source>
        <dbReference type="ARBA" id="ARBA00013449"/>
    </source>
</evidence>
<gene>
    <name evidence="14" type="ORF">MKK62_06600</name>
</gene>
<accession>A0ABY3VNB5</accession>
<dbReference type="PANTHER" id="PTHR28037:SF1">
    <property type="entry name" value="ALCOHOL O-ACETYLTRANSFERASE 1-RELATED"/>
    <property type="match status" value="1"/>
</dbReference>
<protein>
    <recommendedName>
        <fullName evidence="6">Phthiocerol/phthiodiolone dimycocerosyl transferase</fullName>
        <ecNumber evidence="5">2.3.1.282</ecNumber>
    </recommendedName>
    <alternativeName>
        <fullName evidence="12">Acyltransferase PapA5</fullName>
    </alternativeName>
    <alternativeName>
        <fullName evidence="10">Phthiocerol/phthiodiolone O-acyltransferase</fullName>
    </alternativeName>
    <alternativeName>
        <fullName evidence="11">Polyketide synthase-associated protein A5</fullName>
    </alternativeName>
</protein>
<evidence type="ECO:0000256" key="4">
    <source>
        <dbReference type="ARBA" id="ARBA00006558"/>
    </source>
</evidence>
<dbReference type="RefSeq" id="WP_240262702.1">
    <property type="nucleotide sequence ID" value="NZ_CP092488.2"/>
</dbReference>
<evidence type="ECO:0000256" key="10">
    <source>
        <dbReference type="ARBA" id="ARBA00030465"/>
    </source>
</evidence>
<dbReference type="EC" id="2.3.1.282" evidence="5"/>
<sequence length="417" mass="45511">MFPSSVIRKLALSEEMLAETHNFVGLSAHLEGPIDVDALTDAFDLLLEAHPVLTARLERGTDGRHELVADDLMHAGLEVIEVDASQTVNPPPHFDQAESLVHLRLFIRDGQSHPTLYVHHALADGHHMYGLIEELLSFYTDLVTNGKTAPVTAQPAPESIETVLADRGIQKGPRSGIERFMPALFAYDLPPSRRGDTGAKPASPVRVPMVSCRLSEAQTHAIVEICRAEKIGLHSVLSAAILIGEWQVRGRLNIPVPFIYTVDLRYFLSPPVSATGCTNPVGLGTYLAEINQKTTVVELARDIAATFKSDLDEGVIQQSRLHFSPQYVGNAPGMPDVVLLSDNGLVPPVRTPPGVEVTSTHGELYFQVSAGIEIYFTQIYAEQLNVEYHSHGPEPEKSIEAIRSLLVEVAEQHASVS</sequence>
<evidence type="ECO:0000256" key="8">
    <source>
        <dbReference type="ARBA" id="ARBA00022679"/>
    </source>
</evidence>
<evidence type="ECO:0000256" key="3">
    <source>
        <dbReference type="ARBA" id="ARBA00001907"/>
    </source>
</evidence>
<comment type="catalytic activity">
    <reaction evidence="2">
        <text>2 a mycocerosyl-[mycocerosic acid synthase] + a phenolphthiocerol = a dimycocerosyl phenolphthiocerol + 2 holo-[mycocerosic acid synthase].</text>
        <dbReference type="EC" id="2.3.1.282"/>
    </reaction>
</comment>
<dbReference type="InterPro" id="IPR023213">
    <property type="entry name" value="CAT-like_dom_sf"/>
</dbReference>